<sequence length="219" mass="25282">MSGKLLVLEGTDASGKSTQFERLCAFLDERGISYRRLVFPRYQEESSALIRMYLGGQFGEHPDDVSAYTASTFFAVDRYASYQTEWKDYYENGGLVLADRYTTSNAVHQASKLEEEEQKAFLDWLFDFEYRIMGIPAPDDVYFLDMPTEAVHDLLEHRQGKTQDIHEQDMEYLKHCYQTASKLADTFGWHRIRCTQDGRIRTIEDISAELTAAVLRAIP</sequence>
<evidence type="ECO:0000259" key="5">
    <source>
        <dbReference type="Pfam" id="PF02223"/>
    </source>
</evidence>
<dbReference type="PANTHER" id="PTHR10344">
    <property type="entry name" value="THYMIDYLATE KINASE"/>
    <property type="match status" value="1"/>
</dbReference>
<dbReference type="InterPro" id="IPR027417">
    <property type="entry name" value="P-loop_NTPase"/>
</dbReference>
<gene>
    <name evidence="6" type="ORF">CBW42_11385</name>
</gene>
<dbReference type="GO" id="GO:0006227">
    <property type="term" value="P:dUDP biosynthetic process"/>
    <property type="evidence" value="ECO:0007669"/>
    <property type="project" value="TreeGrafter"/>
</dbReference>
<dbReference type="Pfam" id="PF02223">
    <property type="entry name" value="Thymidylate_kin"/>
    <property type="match status" value="1"/>
</dbReference>
<keyword evidence="4" id="KW-0067">ATP-binding</keyword>
<comment type="caution">
    <text evidence="6">The sequence shown here is derived from an EMBL/GenBank/DDBJ whole genome shotgun (WGS) entry which is preliminary data.</text>
</comment>
<evidence type="ECO:0000256" key="2">
    <source>
        <dbReference type="ARBA" id="ARBA00017144"/>
    </source>
</evidence>
<dbReference type="AlphaFoldDB" id="A0A252F1U6"/>
<keyword evidence="6" id="KW-0808">Transferase</keyword>
<protein>
    <recommendedName>
        <fullName evidence="2">Thymidylate kinase</fullName>
    </recommendedName>
</protein>
<reference evidence="6 7" key="1">
    <citation type="submission" date="2017-05" db="EMBL/GenBank/DDBJ databases">
        <title>Butyricicoccus porcorum sp. nov. a butyrate-producing bacterium from the swine intestinal tract.</title>
        <authorList>
            <person name="Trachsel J."/>
            <person name="Humphrey S."/>
            <person name="Allen H.K."/>
        </authorList>
    </citation>
    <scope>NUCLEOTIDE SEQUENCE [LARGE SCALE GENOMIC DNA]</scope>
    <source>
        <strain evidence="6">BB10</strain>
    </source>
</reference>
<evidence type="ECO:0000256" key="1">
    <source>
        <dbReference type="ARBA" id="ARBA00009776"/>
    </source>
</evidence>
<dbReference type="RefSeq" id="WP_087021547.1">
    <property type="nucleotide sequence ID" value="NZ_CP178353.1"/>
</dbReference>
<feature type="domain" description="Thymidylate kinase-like" evidence="5">
    <location>
        <begin position="8"/>
        <end position="192"/>
    </location>
</feature>
<dbReference type="Proteomes" id="UP000194903">
    <property type="component" value="Unassembled WGS sequence"/>
</dbReference>
<name>A0A252F1U6_9FIRM</name>
<dbReference type="PANTHER" id="PTHR10344:SF4">
    <property type="entry name" value="UMP-CMP KINASE 2, MITOCHONDRIAL"/>
    <property type="match status" value="1"/>
</dbReference>
<proteinExistence type="inferred from homology"/>
<evidence type="ECO:0000313" key="6">
    <source>
        <dbReference type="EMBL" id="OUM19757.1"/>
    </source>
</evidence>
<keyword evidence="6" id="KW-0418">Kinase</keyword>
<dbReference type="GO" id="GO:0005524">
    <property type="term" value="F:ATP binding"/>
    <property type="evidence" value="ECO:0007669"/>
    <property type="project" value="UniProtKB-KW"/>
</dbReference>
<dbReference type="GO" id="GO:0006233">
    <property type="term" value="P:dTDP biosynthetic process"/>
    <property type="evidence" value="ECO:0007669"/>
    <property type="project" value="TreeGrafter"/>
</dbReference>
<accession>A0A252F1U6</accession>
<keyword evidence="7" id="KW-1185">Reference proteome</keyword>
<dbReference type="Gene3D" id="3.40.50.300">
    <property type="entry name" value="P-loop containing nucleotide triphosphate hydrolases"/>
    <property type="match status" value="1"/>
</dbReference>
<evidence type="ECO:0000256" key="4">
    <source>
        <dbReference type="ARBA" id="ARBA00022840"/>
    </source>
</evidence>
<evidence type="ECO:0000313" key="7">
    <source>
        <dbReference type="Proteomes" id="UP000194903"/>
    </source>
</evidence>
<dbReference type="GO" id="GO:0005829">
    <property type="term" value="C:cytosol"/>
    <property type="evidence" value="ECO:0007669"/>
    <property type="project" value="TreeGrafter"/>
</dbReference>
<dbReference type="OrthoDB" id="9774907at2"/>
<organism evidence="6 7">
    <name type="scientific">Butyricicoccus porcorum</name>
    <dbReference type="NCBI Taxonomy" id="1945634"/>
    <lineage>
        <taxon>Bacteria</taxon>
        <taxon>Bacillati</taxon>
        <taxon>Bacillota</taxon>
        <taxon>Clostridia</taxon>
        <taxon>Eubacteriales</taxon>
        <taxon>Butyricicoccaceae</taxon>
        <taxon>Butyricicoccus</taxon>
    </lineage>
</organism>
<dbReference type="GO" id="GO:0006235">
    <property type="term" value="P:dTTP biosynthetic process"/>
    <property type="evidence" value="ECO:0007669"/>
    <property type="project" value="TreeGrafter"/>
</dbReference>
<comment type="similarity">
    <text evidence="1">Belongs to the thymidylate kinase family.</text>
</comment>
<dbReference type="GO" id="GO:0004798">
    <property type="term" value="F:dTMP kinase activity"/>
    <property type="evidence" value="ECO:0007669"/>
    <property type="project" value="TreeGrafter"/>
</dbReference>
<dbReference type="SUPFAM" id="SSF52540">
    <property type="entry name" value="P-loop containing nucleoside triphosphate hydrolases"/>
    <property type="match status" value="1"/>
</dbReference>
<evidence type="ECO:0000256" key="3">
    <source>
        <dbReference type="ARBA" id="ARBA00022741"/>
    </source>
</evidence>
<keyword evidence="3" id="KW-0547">Nucleotide-binding</keyword>
<dbReference type="InterPro" id="IPR039430">
    <property type="entry name" value="Thymidylate_kin-like_dom"/>
</dbReference>
<dbReference type="EMBL" id="NHOC01000010">
    <property type="protein sequence ID" value="OUM19757.1"/>
    <property type="molecule type" value="Genomic_DNA"/>
</dbReference>